<comment type="caution">
    <text evidence="1">The sequence shown here is derived from an EMBL/GenBank/DDBJ whole genome shotgun (WGS) entry which is preliminary data.</text>
</comment>
<gene>
    <name evidence="1" type="ORF">HMPREF0908_0002</name>
</gene>
<organism evidence="1 2">
    <name type="scientific">Selenomonas flueggei ATCC 43531</name>
    <dbReference type="NCBI Taxonomy" id="638302"/>
    <lineage>
        <taxon>Bacteria</taxon>
        <taxon>Bacillati</taxon>
        <taxon>Bacillota</taxon>
        <taxon>Negativicutes</taxon>
        <taxon>Selenomonadales</taxon>
        <taxon>Selenomonadaceae</taxon>
        <taxon>Selenomonas</taxon>
    </lineage>
</organism>
<proteinExistence type="predicted"/>
<dbReference type="EMBL" id="ACLA01000001">
    <property type="protein sequence ID" value="EEQ49630.1"/>
    <property type="molecule type" value="Genomic_DNA"/>
</dbReference>
<dbReference type="eggNOG" id="ENOG5032WUQ">
    <property type="taxonomic scope" value="Bacteria"/>
</dbReference>
<dbReference type="AlphaFoldDB" id="C4V0F8"/>
<dbReference type="OrthoDB" id="1666000at2"/>
<keyword evidence="2" id="KW-1185">Reference proteome</keyword>
<reference evidence="1 2" key="1">
    <citation type="submission" date="2009-04" db="EMBL/GenBank/DDBJ databases">
        <authorList>
            <person name="Qin X."/>
            <person name="Bachman B."/>
            <person name="Battles P."/>
            <person name="Bell A."/>
            <person name="Bess C."/>
            <person name="Bickham C."/>
            <person name="Chaboub L."/>
            <person name="Chen D."/>
            <person name="Coyle M."/>
            <person name="Deiros D.R."/>
            <person name="Dinh H."/>
            <person name="Forbes L."/>
            <person name="Fowler G."/>
            <person name="Francisco L."/>
            <person name="Fu Q."/>
            <person name="Gubbala S."/>
            <person name="Hale W."/>
            <person name="Han Y."/>
            <person name="Hemphill L."/>
            <person name="Highlander S.K."/>
            <person name="Hirani K."/>
            <person name="Hogues M."/>
            <person name="Jackson L."/>
            <person name="Jakkamsetti A."/>
            <person name="Javaid M."/>
            <person name="Jiang H."/>
            <person name="Korchina V."/>
            <person name="Kovar C."/>
            <person name="Lara F."/>
            <person name="Lee S."/>
            <person name="Mata R."/>
            <person name="Mathew T."/>
            <person name="Moen C."/>
            <person name="Morales K."/>
            <person name="Munidasa M."/>
            <person name="Nazareth L."/>
            <person name="Ngo R."/>
            <person name="Nguyen L."/>
            <person name="Okwuonu G."/>
            <person name="Ongeri F."/>
            <person name="Patil S."/>
            <person name="Petrosino J."/>
            <person name="Pham C."/>
            <person name="Pham P."/>
            <person name="Pu L.-L."/>
            <person name="Puazo M."/>
            <person name="Raj R."/>
            <person name="Reid J."/>
            <person name="Rouhana J."/>
            <person name="Saada N."/>
            <person name="Shang Y."/>
            <person name="Simmons D."/>
            <person name="Thornton R."/>
            <person name="Warren J."/>
            <person name="Weissenberger G."/>
            <person name="Zhang J."/>
            <person name="Zhang L."/>
            <person name="Zhou C."/>
            <person name="Zhu D."/>
            <person name="Muzny D."/>
            <person name="Worley K."/>
            <person name="Gibbs R."/>
        </authorList>
    </citation>
    <scope>NUCLEOTIDE SEQUENCE [LARGE SCALE GENOMIC DNA]</scope>
    <source>
        <strain evidence="1 2">ATCC 43531</strain>
    </source>
</reference>
<evidence type="ECO:0000313" key="2">
    <source>
        <dbReference type="Proteomes" id="UP000005309"/>
    </source>
</evidence>
<protein>
    <submittedName>
        <fullName evidence="1">Uncharacterized protein</fullName>
    </submittedName>
</protein>
<accession>C4V0F8</accession>
<dbReference type="HOGENOM" id="CLU_126577_0_0_9"/>
<name>C4V0F8_9FIRM</name>
<dbReference type="RefSeq" id="WP_006691243.1">
    <property type="nucleotide sequence ID" value="NZ_GG694010.1"/>
</dbReference>
<sequence length="183" mass="21627">MNIDNMFSCQSFLYLSKKATRALDNIPASGFISIHDTEALRKIAKYIGYEEIEGAILLDYYDQHILTLQEWDYIDVLWNNMAESVNECLRTGKAICRFWGCPCEMYFTAHENNFLKVYTNWNKKNYWLPKKEFFTTILCGANEFFRCLSSPPWQHRTYEPTISRNFDIMGKVAKYGDSRWRDG</sequence>
<dbReference type="Proteomes" id="UP000005309">
    <property type="component" value="Unassembled WGS sequence"/>
</dbReference>
<evidence type="ECO:0000313" key="1">
    <source>
        <dbReference type="EMBL" id="EEQ49630.1"/>
    </source>
</evidence>